<dbReference type="EMBL" id="CP035037">
    <property type="protein sequence ID" value="QAB16690.1"/>
    <property type="molecule type" value="Genomic_DNA"/>
</dbReference>
<dbReference type="Proteomes" id="UP000285768">
    <property type="component" value="Chromosome"/>
</dbReference>
<feature type="domain" description="Acyltransferase 3" evidence="2">
    <location>
        <begin position="17"/>
        <end position="342"/>
    </location>
</feature>
<feature type="transmembrane region" description="Helical" evidence="1">
    <location>
        <begin position="201"/>
        <end position="220"/>
    </location>
</feature>
<gene>
    <name evidence="3" type="ORF">Leucomu_00950</name>
</gene>
<dbReference type="PANTHER" id="PTHR37312">
    <property type="entry name" value="MEMBRANE-BOUND ACYLTRANSFERASE YKRP-RELATED"/>
    <property type="match status" value="1"/>
</dbReference>
<dbReference type="InterPro" id="IPR052734">
    <property type="entry name" value="Nod_factor_acetyltransferase"/>
</dbReference>
<dbReference type="Pfam" id="PF01757">
    <property type="entry name" value="Acyl_transf_3"/>
    <property type="match status" value="1"/>
</dbReference>
<keyword evidence="1" id="KW-0472">Membrane</keyword>
<accession>A0ABX5QCA5</accession>
<feature type="transmembrane region" description="Helical" evidence="1">
    <location>
        <begin position="143"/>
        <end position="159"/>
    </location>
</feature>
<feature type="transmembrane region" description="Helical" evidence="1">
    <location>
        <begin position="46"/>
        <end position="66"/>
    </location>
</feature>
<feature type="transmembrane region" description="Helical" evidence="1">
    <location>
        <begin position="165"/>
        <end position="181"/>
    </location>
</feature>
<feature type="transmembrane region" description="Helical" evidence="1">
    <location>
        <begin position="118"/>
        <end position="136"/>
    </location>
</feature>
<evidence type="ECO:0000259" key="2">
    <source>
        <dbReference type="Pfam" id="PF01757"/>
    </source>
</evidence>
<evidence type="ECO:0000256" key="1">
    <source>
        <dbReference type="SAM" id="Phobius"/>
    </source>
</evidence>
<protein>
    <recommendedName>
        <fullName evidence="2">Acyltransferase 3 domain-containing protein</fullName>
    </recommendedName>
</protein>
<evidence type="ECO:0000313" key="3">
    <source>
        <dbReference type="EMBL" id="QAB16690.1"/>
    </source>
</evidence>
<proteinExistence type="predicted"/>
<feature type="transmembrane region" description="Helical" evidence="1">
    <location>
        <begin position="78"/>
        <end position="98"/>
    </location>
</feature>
<feature type="transmembrane region" description="Helical" evidence="1">
    <location>
        <begin position="253"/>
        <end position="280"/>
    </location>
</feature>
<keyword evidence="1" id="KW-0812">Transmembrane</keyword>
<feature type="transmembrane region" description="Helical" evidence="1">
    <location>
        <begin position="23"/>
        <end position="40"/>
    </location>
</feature>
<dbReference type="RefSeq" id="WP_128386042.1">
    <property type="nucleotide sequence ID" value="NZ_CP035037.1"/>
</dbReference>
<dbReference type="PANTHER" id="PTHR37312:SF1">
    <property type="entry name" value="MEMBRANE-BOUND ACYLTRANSFERASE YKRP-RELATED"/>
    <property type="match status" value="1"/>
</dbReference>
<feature type="transmembrane region" description="Helical" evidence="1">
    <location>
        <begin position="292"/>
        <end position="310"/>
    </location>
</feature>
<sequence>MNERAVAAAPAASKPRIAYWDNARFLLIVLVVVGHVISTVRTDSAFGFALYSFIYLFHMPAMILLSGLFSKPEVTPKAIASTVQLLVTWLLWEGIWAGIRAVAEGRGPGAGFLVNPAWTLWFLVSLVTMRILLPYIARLRHPLLFSIALALGSGLIPAIGTAFSASRTLVFLPFFVAGWLIRERGWLDGQWFVQPARAARISAWGLLGALALLFALLPQLSRVWRIDRWLTWRDDYLGVFERAPIGDWQPDTWGAAALGGAAVTAVLLALAAAMTLAVLIIAPRRRSVITAWGARTLYIYLLHGPVVWVLRSSGVIDAIDAWGAAGVLLLVMLGIALTVLLSMTWITRVFRAVIEPRVDRLLARS</sequence>
<reference evidence="3 4" key="1">
    <citation type="submission" date="2019-01" db="EMBL/GenBank/DDBJ databases">
        <title>Leucobacter muris sp. nov. isolated from the nose of a laboratory mouse.</title>
        <authorList>
            <person name="Benga L."/>
            <person name="Sproeer C."/>
            <person name="Schumann P."/>
            <person name="Verbarg S."/>
            <person name="Bunk B."/>
            <person name="Engelhardt E."/>
            <person name="Benten P.M."/>
            <person name="Sager M."/>
        </authorList>
    </citation>
    <scope>NUCLEOTIDE SEQUENCE [LARGE SCALE GENOMIC DNA]</scope>
    <source>
        <strain evidence="3 4">DSM 101948</strain>
    </source>
</reference>
<organism evidence="3 4">
    <name type="scientific">Leucobacter muris</name>
    <dbReference type="NCBI Taxonomy" id="1935379"/>
    <lineage>
        <taxon>Bacteria</taxon>
        <taxon>Bacillati</taxon>
        <taxon>Actinomycetota</taxon>
        <taxon>Actinomycetes</taxon>
        <taxon>Micrococcales</taxon>
        <taxon>Microbacteriaceae</taxon>
        <taxon>Leucobacter</taxon>
    </lineage>
</organism>
<keyword evidence="1" id="KW-1133">Transmembrane helix</keyword>
<dbReference type="InterPro" id="IPR002656">
    <property type="entry name" value="Acyl_transf_3_dom"/>
</dbReference>
<keyword evidence="4" id="KW-1185">Reference proteome</keyword>
<feature type="transmembrane region" description="Helical" evidence="1">
    <location>
        <begin position="322"/>
        <end position="341"/>
    </location>
</feature>
<name>A0ABX5QCA5_9MICO</name>
<evidence type="ECO:0000313" key="4">
    <source>
        <dbReference type="Proteomes" id="UP000285768"/>
    </source>
</evidence>